<evidence type="ECO:0000313" key="3">
    <source>
        <dbReference type="Proteomes" id="UP000605676"/>
    </source>
</evidence>
<gene>
    <name evidence="2" type="ORF">JIV24_17865</name>
</gene>
<dbReference type="Proteomes" id="UP000605676">
    <property type="component" value="Unassembled WGS sequence"/>
</dbReference>
<accession>A0ABS1HNP9</accession>
<organism evidence="2 3">
    <name type="scientific">Carboxylicivirga marina</name>
    <dbReference type="NCBI Taxonomy" id="2800988"/>
    <lineage>
        <taxon>Bacteria</taxon>
        <taxon>Pseudomonadati</taxon>
        <taxon>Bacteroidota</taxon>
        <taxon>Bacteroidia</taxon>
        <taxon>Marinilabiliales</taxon>
        <taxon>Marinilabiliaceae</taxon>
        <taxon>Carboxylicivirga</taxon>
    </lineage>
</organism>
<feature type="signal peptide" evidence="1">
    <location>
        <begin position="1"/>
        <end position="19"/>
    </location>
</feature>
<reference evidence="2 3" key="1">
    <citation type="submission" date="2021-01" db="EMBL/GenBank/DDBJ databases">
        <title>Carboxyliciviraga sp.nov., isolated from coastal sediments.</title>
        <authorList>
            <person name="Lu D."/>
            <person name="Zhang T."/>
        </authorList>
    </citation>
    <scope>NUCLEOTIDE SEQUENCE [LARGE SCALE GENOMIC DNA]</scope>
    <source>
        <strain evidence="2 3">N1Y132</strain>
    </source>
</reference>
<feature type="chain" id="PRO_5046187902" evidence="1">
    <location>
        <begin position="20"/>
        <end position="350"/>
    </location>
</feature>
<comment type="caution">
    <text evidence="2">The sequence shown here is derived from an EMBL/GenBank/DDBJ whole genome shotgun (WGS) entry which is preliminary data.</text>
</comment>
<evidence type="ECO:0000256" key="1">
    <source>
        <dbReference type="SAM" id="SignalP"/>
    </source>
</evidence>
<evidence type="ECO:0000313" key="2">
    <source>
        <dbReference type="EMBL" id="MBK3519221.1"/>
    </source>
</evidence>
<dbReference type="EMBL" id="JAENRR010000057">
    <property type="protein sequence ID" value="MBK3519221.1"/>
    <property type="molecule type" value="Genomic_DNA"/>
</dbReference>
<keyword evidence="1" id="KW-0732">Signal</keyword>
<keyword evidence="3" id="KW-1185">Reference proteome</keyword>
<protein>
    <submittedName>
        <fullName evidence="2">Uncharacterized protein</fullName>
    </submittedName>
</protein>
<sequence>MMRLSFFLLGLFIANSILANSLELDAATKQRIKQSAISFFEQEDIIEITVEADFSSLKEDRDRTKNDYHPAKVIVKDGSDDIAVLASIKTRGNFRLKSENCDFPPLRFKFKTRNVINTPFEGQKKLKLVTHCRDTSETMQQTMLREYLVYKMYNEVSDKSLRVRLVKANYVDVTCGDVLTKYAFFVESVEQMAERVGLEEVEMANLKQSQLVEENIVSLALFNYMIGNTDWSVPKLHNVALFRSDRHAPPVAVPYDFDMSEFVDACYMHVYMGRELLENRYKGKKVPMETLSSAMAHYQDIKEELVNTILSFEPLDLNARQECIKIVDSFYQVVNDRQASRKAFIAEATK</sequence>
<proteinExistence type="predicted"/>
<name>A0ABS1HNP9_9BACT</name>
<dbReference type="RefSeq" id="WP_200466442.1">
    <property type="nucleotide sequence ID" value="NZ_JAENRR010000057.1"/>
</dbReference>